<dbReference type="SUPFAM" id="SSF57802">
    <property type="entry name" value="Rubredoxin-like"/>
    <property type="match status" value="1"/>
</dbReference>
<evidence type="ECO:0000313" key="1">
    <source>
        <dbReference type="EMBL" id="EMA47967.1"/>
    </source>
</evidence>
<dbReference type="RefSeq" id="WP_006075963.1">
    <property type="nucleotide sequence ID" value="NZ_AOMD01000002.1"/>
</dbReference>
<dbReference type="AlphaFoldDB" id="M0MQG7"/>
<evidence type="ECO:0008006" key="3">
    <source>
        <dbReference type="Google" id="ProtNLM"/>
    </source>
</evidence>
<dbReference type="PATRIC" id="fig|1227455.4.peg.165"/>
<gene>
    <name evidence="1" type="ORF">C449_00805</name>
</gene>
<dbReference type="EMBL" id="AOMD01000002">
    <property type="protein sequence ID" value="EMA47967.1"/>
    <property type="molecule type" value="Genomic_DNA"/>
</dbReference>
<sequence>MTEQSQNESHHYPDGVLKSYCGDCGERFYARRHPSYCPYCGHDKVFNEGHGEVGHA</sequence>
<comment type="caution">
    <text evidence="1">The sequence shown here is derived from an EMBL/GenBank/DDBJ whole genome shotgun (WGS) entry which is preliminary data.</text>
</comment>
<dbReference type="STRING" id="1227455.C449_00805"/>
<evidence type="ECO:0000313" key="2">
    <source>
        <dbReference type="Proteomes" id="UP000011669"/>
    </source>
</evidence>
<protein>
    <recommendedName>
        <fullName evidence="3">Small CPxCG-related zinc finger protein</fullName>
    </recommendedName>
</protein>
<proteinExistence type="predicted"/>
<dbReference type="Proteomes" id="UP000011669">
    <property type="component" value="Unassembled WGS sequence"/>
</dbReference>
<name>M0MQG7_9EURY</name>
<organism evidence="1 2">
    <name type="scientific">Halococcus saccharolyticus DSM 5350</name>
    <dbReference type="NCBI Taxonomy" id="1227455"/>
    <lineage>
        <taxon>Archaea</taxon>
        <taxon>Methanobacteriati</taxon>
        <taxon>Methanobacteriota</taxon>
        <taxon>Stenosarchaea group</taxon>
        <taxon>Halobacteria</taxon>
        <taxon>Halobacteriales</taxon>
        <taxon>Halococcaceae</taxon>
        <taxon>Halococcus</taxon>
    </lineage>
</organism>
<reference evidence="1 2" key="1">
    <citation type="journal article" date="2014" name="PLoS Genet.">
        <title>Phylogenetically driven sequencing of extremely halophilic archaea reveals strategies for static and dynamic osmo-response.</title>
        <authorList>
            <person name="Becker E.A."/>
            <person name="Seitzer P.M."/>
            <person name="Tritt A."/>
            <person name="Larsen D."/>
            <person name="Krusor M."/>
            <person name="Yao A.I."/>
            <person name="Wu D."/>
            <person name="Madern D."/>
            <person name="Eisen J.A."/>
            <person name="Darling A.E."/>
            <person name="Facciotti M.T."/>
        </authorList>
    </citation>
    <scope>NUCLEOTIDE SEQUENCE [LARGE SCALE GENOMIC DNA]</scope>
    <source>
        <strain evidence="1 2">DSM 5350</strain>
    </source>
</reference>
<keyword evidence="2" id="KW-1185">Reference proteome</keyword>
<dbReference type="InParanoid" id="M0MQG7"/>
<accession>M0MQG7</accession>